<reference evidence="1" key="1">
    <citation type="submission" date="2022-02" db="EMBL/GenBank/DDBJ databases">
        <title>Plant Genome Project.</title>
        <authorList>
            <person name="Zhang R.-G."/>
        </authorList>
    </citation>
    <scope>NUCLEOTIDE SEQUENCE</scope>
    <source>
        <strain evidence="1">AT1</strain>
    </source>
</reference>
<comment type="caution">
    <text evidence="1">The sequence shown here is derived from an EMBL/GenBank/DDBJ whole genome shotgun (WGS) entry which is preliminary data.</text>
</comment>
<dbReference type="EMBL" id="CM046396">
    <property type="protein sequence ID" value="KAI8540050.1"/>
    <property type="molecule type" value="Genomic_DNA"/>
</dbReference>
<name>A0ACC0MGE7_RHOML</name>
<sequence>MVFYFTDSTTQCSRGWDAQIAMHNANDWKTDSIKSIIVKVHFVVYNFSESLLRFYICQCSYNITCLFTALVSSFRPFYEVRYTAGIYRFAEIGKILSITYIYIPVNLRLLTWPFAIFRSYLNTSRHYVINIIVKNLY</sequence>
<protein>
    <submittedName>
        <fullName evidence="1">Uncharacterized protein</fullName>
    </submittedName>
</protein>
<evidence type="ECO:0000313" key="1">
    <source>
        <dbReference type="EMBL" id="KAI8540050.1"/>
    </source>
</evidence>
<keyword evidence="2" id="KW-1185">Reference proteome</keyword>
<dbReference type="Proteomes" id="UP001062846">
    <property type="component" value="Chromosome 9"/>
</dbReference>
<organism evidence="1 2">
    <name type="scientific">Rhododendron molle</name>
    <name type="common">Chinese azalea</name>
    <name type="synonym">Azalea mollis</name>
    <dbReference type="NCBI Taxonomy" id="49168"/>
    <lineage>
        <taxon>Eukaryota</taxon>
        <taxon>Viridiplantae</taxon>
        <taxon>Streptophyta</taxon>
        <taxon>Embryophyta</taxon>
        <taxon>Tracheophyta</taxon>
        <taxon>Spermatophyta</taxon>
        <taxon>Magnoliopsida</taxon>
        <taxon>eudicotyledons</taxon>
        <taxon>Gunneridae</taxon>
        <taxon>Pentapetalae</taxon>
        <taxon>asterids</taxon>
        <taxon>Ericales</taxon>
        <taxon>Ericaceae</taxon>
        <taxon>Ericoideae</taxon>
        <taxon>Rhodoreae</taxon>
        <taxon>Rhododendron</taxon>
    </lineage>
</organism>
<accession>A0ACC0MGE7</accession>
<proteinExistence type="predicted"/>
<evidence type="ECO:0000313" key="2">
    <source>
        <dbReference type="Proteomes" id="UP001062846"/>
    </source>
</evidence>
<gene>
    <name evidence="1" type="ORF">RHMOL_Rhmol09G0231400</name>
</gene>